<evidence type="ECO:0000313" key="4">
    <source>
        <dbReference type="Proteomes" id="UP000782610"/>
    </source>
</evidence>
<dbReference type="PANTHER" id="PTHR35601">
    <property type="entry name" value="TOXIN RELE"/>
    <property type="match status" value="1"/>
</dbReference>
<protein>
    <submittedName>
        <fullName evidence="3">Type II toxin-antitoxin system RelE/ParE family toxin</fullName>
    </submittedName>
</protein>
<organism evidence="3 4">
    <name type="scientific">Devosia nanyangense</name>
    <dbReference type="NCBI Taxonomy" id="1228055"/>
    <lineage>
        <taxon>Bacteria</taxon>
        <taxon>Pseudomonadati</taxon>
        <taxon>Pseudomonadota</taxon>
        <taxon>Alphaproteobacteria</taxon>
        <taxon>Hyphomicrobiales</taxon>
        <taxon>Devosiaceae</taxon>
        <taxon>Devosia</taxon>
    </lineage>
</organism>
<dbReference type="SUPFAM" id="SSF143011">
    <property type="entry name" value="RelE-like"/>
    <property type="match status" value="1"/>
</dbReference>
<name>A0A933L4M2_9HYPH</name>
<keyword evidence="2" id="KW-1277">Toxin-antitoxin system</keyword>
<reference evidence="3" key="1">
    <citation type="submission" date="2020-07" db="EMBL/GenBank/DDBJ databases">
        <title>Huge and variable diversity of episymbiotic CPR bacteria and DPANN archaea in groundwater ecosystems.</title>
        <authorList>
            <person name="He C.Y."/>
            <person name="Keren R."/>
            <person name="Whittaker M."/>
            <person name="Farag I.F."/>
            <person name="Doudna J."/>
            <person name="Cate J.H.D."/>
            <person name="Banfield J.F."/>
        </authorList>
    </citation>
    <scope>NUCLEOTIDE SEQUENCE</scope>
    <source>
        <strain evidence="3">NC_groundwater_1586_Pr3_B-0.1um_66_15</strain>
    </source>
</reference>
<dbReference type="Proteomes" id="UP000782610">
    <property type="component" value="Unassembled WGS sequence"/>
</dbReference>
<comment type="similarity">
    <text evidence="1">Belongs to the RelE toxin family.</text>
</comment>
<proteinExistence type="inferred from homology"/>
<gene>
    <name evidence="3" type="ORF">HY834_14400</name>
</gene>
<dbReference type="PANTHER" id="PTHR35601:SF1">
    <property type="entry name" value="TOXIN RELE"/>
    <property type="match status" value="1"/>
</dbReference>
<evidence type="ECO:0000313" key="3">
    <source>
        <dbReference type="EMBL" id="MBI4922935.1"/>
    </source>
</evidence>
<sequence length="100" mass="11636">MSYRVRFAASALRDWNKLGVTVRQQFEKVLRRRAENPHVPAARLHAKGNVYKIKLRDAGYRLAYEVLDDVLIIFVLGVGRRDEGYEELLRSGRESLDDFD</sequence>
<dbReference type="InterPro" id="IPR007712">
    <property type="entry name" value="RelE/ParE_toxin"/>
</dbReference>
<evidence type="ECO:0000256" key="1">
    <source>
        <dbReference type="ARBA" id="ARBA00006226"/>
    </source>
</evidence>
<dbReference type="Pfam" id="PF05016">
    <property type="entry name" value="ParE_toxin"/>
    <property type="match status" value="1"/>
</dbReference>
<dbReference type="EMBL" id="JACRAF010000039">
    <property type="protein sequence ID" value="MBI4922935.1"/>
    <property type="molecule type" value="Genomic_DNA"/>
</dbReference>
<accession>A0A933L4M2</accession>
<evidence type="ECO:0000256" key="2">
    <source>
        <dbReference type="ARBA" id="ARBA00022649"/>
    </source>
</evidence>
<dbReference type="Gene3D" id="3.30.2310.20">
    <property type="entry name" value="RelE-like"/>
    <property type="match status" value="1"/>
</dbReference>
<comment type="caution">
    <text evidence="3">The sequence shown here is derived from an EMBL/GenBank/DDBJ whole genome shotgun (WGS) entry which is preliminary data.</text>
</comment>
<dbReference type="InterPro" id="IPR035093">
    <property type="entry name" value="RelE/ParE_toxin_dom_sf"/>
</dbReference>
<dbReference type="AlphaFoldDB" id="A0A933L4M2"/>